<gene>
    <name evidence="4" type="ORF">J4G43_022730</name>
    <name evidence="3" type="ORF">J4G43_24755</name>
</gene>
<keyword evidence="2" id="KW-0326">Glycosidase</keyword>
<dbReference type="AlphaFoldDB" id="A0A939S3S8"/>
<evidence type="ECO:0000313" key="5">
    <source>
        <dbReference type="Proteomes" id="UP000664702"/>
    </source>
</evidence>
<dbReference type="RefSeq" id="WP_208086366.1">
    <property type="nucleotide sequence ID" value="NZ_CP086136.1"/>
</dbReference>
<reference evidence="3" key="1">
    <citation type="submission" date="2021-03" db="EMBL/GenBank/DDBJ databases">
        <title>Whole Genome Sequence of Bradyrhizobium sp. Strain 144S4.</title>
        <authorList>
            <person name="Bromfield E.S.P."/>
            <person name="Cloutier S."/>
        </authorList>
    </citation>
    <scope>NUCLEOTIDE SEQUENCE [LARGE SCALE GENOMIC DNA]</scope>
    <source>
        <strain evidence="3">144S4</strain>
    </source>
</reference>
<evidence type="ECO:0000256" key="1">
    <source>
        <dbReference type="ARBA" id="ARBA00022801"/>
    </source>
</evidence>
<dbReference type="EMBL" id="CP086136">
    <property type="protein sequence ID" value="UEM16780.1"/>
    <property type="molecule type" value="Genomic_DNA"/>
</dbReference>
<evidence type="ECO:0000256" key="2">
    <source>
        <dbReference type="ARBA" id="ARBA00023295"/>
    </source>
</evidence>
<name>A0A939S3S8_9BRAD</name>
<dbReference type="SUPFAM" id="SSF51445">
    <property type="entry name" value="(Trans)glycosidases"/>
    <property type="match status" value="1"/>
</dbReference>
<evidence type="ECO:0000313" key="3">
    <source>
        <dbReference type="EMBL" id="MBO1864010.1"/>
    </source>
</evidence>
<dbReference type="InterPro" id="IPR017853">
    <property type="entry name" value="GH"/>
</dbReference>
<organism evidence="3">
    <name type="scientific">Bradyrhizobium barranii subsp. barranii</name>
    <dbReference type="NCBI Taxonomy" id="2823807"/>
    <lineage>
        <taxon>Bacteria</taxon>
        <taxon>Pseudomonadati</taxon>
        <taxon>Pseudomonadota</taxon>
        <taxon>Alphaproteobacteria</taxon>
        <taxon>Hyphomicrobiales</taxon>
        <taxon>Nitrobacteraceae</taxon>
        <taxon>Bradyrhizobium</taxon>
        <taxon>Bradyrhizobium barranii</taxon>
    </lineage>
</organism>
<dbReference type="PROSITE" id="PS00659">
    <property type="entry name" value="GLYCOSYL_HYDROL_F5"/>
    <property type="match status" value="1"/>
</dbReference>
<dbReference type="Proteomes" id="UP000664702">
    <property type="component" value="Chromosome"/>
</dbReference>
<dbReference type="InterPro" id="IPR051923">
    <property type="entry name" value="Glycosyl_Hydrolase_39"/>
</dbReference>
<accession>A0A939S3S8</accession>
<dbReference type="EMBL" id="JAGEMI010000001">
    <property type="protein sequence ID" value="MBO1864010.1"/>
    <property type="molecule type" value="Genomic_DNA"/>
</dbReference>
<sequence length="318" mass="33877">MLDYGNRLYPGSGDWNLPPRDAASCAGFANYAAWLVGQYAAPDVWFEIYNEPNNPAFWANAVNPTQYAALLSACILKMRAAPKGASAQIISAGVGSAMAQDDQNPFMNTVAATVGATTMAKLTAQAIHPYDANNPPEALLSFIDRYRAAVPYSGPLAVTEWGYCNQWLGADETKRALYVARMIGSAVLAGVPLVTIFSLHDTGTDAANPDMSFGLHRFDNTPKTAAKAVKAMADALSGTITYDAEKVGTIYRITLRKANGVVTKIIWSDAPITSIVEPMGSLTFVDDSNGYHPWFRTVAGGVMITVGPAIAPQIITGT</sequence>
<dbReference type="Gene3D" id="3.20.20.80">
    <property type="entry name" value="Glycosidases"/>
    <property type="match status" value="1"/>
</dbReference>
<keyword evidence="1" id="KW-0378">Hydrolase</keyword>
<dbReference type="GO" id="GO:0005975">
    <property type="term" value="P:carbohydrate metabolic process"/>
    <property type="evidence" value="ECO:0007669"/>
    <property type="project" value="InterPro"/>
</dbReference>
<protein>
    <submittedName>
        <fullName evidence="3">Uncharacterized protein</fullName>
    </submittedName>
</protein>
<dbReference type="InterPro" id="IPR018087">
    <property type="entry name" value="Glyco_hydro_5_CS"/>
</dbReference>
<dbReference type="PANTHER" id="PTHR12631">
    <property type="entry name" value="ALPHA-L-IDURONIDASE"/>
    <property type="match status" value="1"/>
</dbReference>
<dbReference type="PANTHER" id="PTHR12631:SF10">
    <property type="entry name" value="BETA-XYLOSIDASE-LIKE PROTEIN-RELATED"/>
    <property type="match status" value="1"/>
</dbReference>
<dbReference type="GO" id="GO:0004553">
    <property type="term" value="F:hydrolase activity, hydrolyzing O-glycosyl compounds"/>
    <property type="evidence" value="ECO:0007669"/>
    <property type="project" value="InterPro"/>
</dbReference>
<evidence type="ECO:0000313" key="4">
    <source>
        <dbReference type="EMBL" id="UEM16780.1"/>
    </source>
</evidence>
<reference evidence="4 5" key="2">
    <citation type="journal article" date="2022" name="Int. J. Syst. Evol. Microbiol.">
        <title>Strains of Bradyrhizobium barranii sp. nov. associated with legumes native to Canada are symbionts of soybeans and belong to different subspecies (subsp. barranii subsp. nov. and subsp. apii subsp. nov.) and symbiovars (sv. glycinearum and sv. septentrionale).</title>
        <authorList>
            <person name="Bromfield E.S.P."/>
            <person name="Cloutier S."/>
            <person name="Wasai-Hara S."/>
            <person name="Minamisawa K."/>
        </authorList>
    </citation>
    <scope>NUCLEOTIDE SEQUENCE [LARGE SCALE GENOMIC DNA]</scope>
    <source>
        <strain evidence="4 5">144S4</strain>
    </source>
</reference>
<dbReference type="KEGG" id="bban:J4G43_022730"/>
<proteinExistence type="predicted"/>